<protein>
    <recommendedName>
        <fullName evidence="2">Ubiquitin-like domain-containing protein</fullName>
    </recommendedName>
</protein>
<evidence type="ECO:0000313" key="3">
    <source>
        <dbReference type="EMBL" id="EKD15599.1"/>
    </source>
</evidence>
<dbReference type="InterPro" id="IPR022617">
    <property type="entry name" value="Rad60/SUMO-like_dom"/>
</dbReference>
<dbReference type="Gene3D" id="3.10.20.90">
    <property type="entry name" value="Phosphatidylinositol 3-kinase Catalytic Subunit, Chain A, domain 1"/>
    <property type="match status" value="1"/>
</dbReference>
<dbReference type="InterPro" id="IPR000626">
    <property type="entry name" value="Ubiquitin-like_dom"/>
</dbReference>
<feature type="domain" description="Ubiquitin-like" evidence="2">
    <location>
        <begin position="403"/>
        <end position="474"/>
    </location>
</feature>
<proteinExistence type="predicted"/>
<feature type="region of interest" description="Disordered" evidence="1">
    <location>
        <begin position="1"/>
        <end position="43"/>
    </location>
</feature>
<dbReference type="Proteomes" id="UP000006753">
    <property type="component" value="Unassembled WGS sequence"/>
</dbReference>
<organism evidence="3 4">
    <name type="scientific">Marssonina brunnea f. sp. multigermtubi (strain MB_m1)</name>
    <name type="common">Marssonina leaf spot fungus</name>
    <dbReference type="NCBI Taxonomy" id="1072389"/>
    <lineage>
        <taxon>Eukaryota</taxon>
        <taxon>Fungi</taxon>
        <taxon>Dikarya</taxon>
        <taxon>Ascomycota</taxon>
        <taxon>Pezizomycotina</taxon>
        <taxon>Leotiomycetes</taxon>
        <taxon>Helotiales</taxon>
        <taxon>Drepanopezizaceae</taxon>
        <taxon>Drepanopeziza</taxon>
    </lineage>
</organism>
<dbReference type="SUPFAM" id="SSF54236">
    <property type="entry name" value="Ubiquitin-like"/>
    <property type="match status" value="1"/>
</dbReference>
<dbReference type="EMBL" id="JH921441">
    <property type="protein sequence ID" value="EKD15599.1"/>
    <property type="molecule type" value="Genomic_DNA"/>
</dbReference>
<gene>
    <name evidence="3" type="ORF">MBM_06227</name>
</gene>
<sequence length="474" mass="53612">MEDDDFGNMSAEEVAPVKPAKKSLFSKRITVKPAPEGEGEGDEVEFFSRAKVLYPVRAAEQKRKQQKKQVKLERKRSSTSAETTLSPSGEKRRRVSSLNTTYSSDENVVKKGEGATQYQSGSIESKAHGSPTSLSARYSNELRKPRFSKDEAPANRKGYLSLSDSESDSEKGPAETLPVRIPANRPIDLDSEDDFETVSRKTPAPPPLPPVEDKTEESEEEFPELVAAALERERQKVAKKVSESVASQGQPDGHDFGDPFDGYGTNHNTDPVIDVLITSQIENSTALRVKRKLSQQLKIVKTSWCDRQRFDGQPMTPEARDQIFLTWKGNKLFDFNTCKSLIDPKSREFSDDLSEDGAQLVHLEAWTPEIFAIWKQRCEEKLRKERIEAGEEEAPVEAPVKKTKLVMKSKDTEYKLVVKPHTTVQKMIQAFRREKEIPEEKEITLHLDGDQLDLESRVEELDLEDMDNIEVHIH</sequence>
<feature type="region of interest" description="Disordered" evidence="1">
    <location>
        <begin position="59"/>
        <end position="218"/>
    </location>
</feature>
<keyword evidence="4" id="KW-1185">Reference proteome</keyword>
<feature type="compositionally biased region" description="Polar residues" evidence="1">
    <location>
        <begin position="78"/>
        <end position="87"/>
    </location>
</feature>
<dbReference type="OrthoDB" id="3365399at2759"/>
<dbReference type="RefSeq" id="XP_007294116.1">
    <property type="nucleotide sequence ID" value="XM_007294054.1"/>
</dbReference>
<evidence type="ECO:0000313" key="4">
    <source>
        <dbReference type="Proteomes" id="UP000006753"/>
    </source>
</evidence>
<dbReference type="AlphaFoldDB" id="K1XSW0"/>
<dbReference type="InterPro" id="IPR029071">
    <property type="entry name" value="Ubiquitin-like_domsf"/>
</dbReference>
<reference evidence="3 4" key="1">
    <citation type="journal article" date="2012" name="BMC Genomics">
        <title>Sequencing the genome of Marssonina brunnea reveals fungus-poplar co-evolution.</title>
        <authorList>
            <person name="Zhu S."/>
            <person name="Cao Y.-Z."/>
            <person name="Jiang C."/>
            <person name="Tan B.-Y."/>
            <person name="Wang Z."/>
            <person name="Feng S."/>
            <person name="Zhang L."/>
            <person name="Su X.-H."/>
            <person name="Brejova B."/>
            <person name="Vinar T."/>
            <person name="Xu M."/>
            <person name="Wang M.-X."/>
            <person name="Zhang S.-G."/>
            <person name="Huang M.-R."/>
            <person name="Wu R."/>
            <person name="Zhou Y."/>
        </authorList>
    </citation>
    <scope>NUCLEOTIDE SEQUENCE [LARGE SCALE GENOMIC DNA]</scope>
    <source>
        <strain evidence="3 4">MB_m1</strain>
    </source>
</reference>
<evidence type="ECO:0000259" key="2">
    <source>
        <dbReference type="PROSITE" id="PS50053"/>
    </source>
</evidence>
<dbReference type="Pfam" id="PF11976">
    <property type="entry name" value="Rad60-SLD"/>
    <property type="match status" value="1"/>
</dbReference>
<accession>K1XSW0</accession>
<dbReference type="OMA" id="STIHETW"/>
<dbReference type="GeneID" id="18762162"/>
<feature type="compositionally biased region" description="Basic and acidic residues" evidence="1">
    <location>
        <begin position="140"/>
        <end position="154"/>
    </location>
</feature>
<dbReference type="HOGENOM" id="CLU_032739_0_0_1"/>
<dbReference type="eggNOG" id="ENOG502SB4V">
    <property type="taxonomic scope" value="Eukaryota"/>
</dbReference>
<dbReference type="InParanoid" id="K1XSW0"/>
<dbReference type="KEGG" id="mbe:MBM_06227"/>
<name>K1XSW0_MARBU</name>
<feature type="compositionally biased region" description="Polar residues" evidence="1">
    <location>
        <begin position="96"/>
        <end position="106"/>
    </location>
</feature>
<evidence type="ECO:0000256" key="1">
    <source>
        <dbReference type="SAM" id="MobiDB-lite"/>
    </source>
</evidence>
<dbReference type="PROSITE" id="PS50053">
    <property type="entry name" value="UBIQUITIN_2"/>
    <property type="match status" value="1"/>
</dbReference>